<dbReference type="AlphaFoldDB" id="A0A813FUV1"/>
<keyword evidence="4" id="KW-1185">Reference proteome</keyword>
<dbReference type="SUPFAM" id="SSF51206">
    <property type="entry name" value="cAMP-binding domain-like"/>
    <property type="match status" value="1"/>
</dbReference>
<reference evidence="3" key="1">
    <citation type="submission" date="2021-02" db="EMBL/GenBank/DDBJ databases">
        <authorList>
            <person name="Dougan E. K."/>
            <person name="Rhodes N."/>
            <person name="Thang M."/>
            <person name="Chan C."/>
        </authorList>
    </citation>
    <scope>NUCLEOTIDE SEQUENCE</scope>
</reference>
<dbReference type="GO" id="GO:0030552">
    <property type="term" value="F:cAMP binding"/>
    <property type="evidence" value="ECO:0007669"/>
    <property type="project" value="TreeGrafter"/>
</dbReference>
<evidence type="ECO:0000256" key="1">
    <source>
        <dbReference type="SAM" id="MobiDB-lite"/>
    </source>
</evidence>
<dbReference type="CDD" id="cd00038">
    <property type="entry name" value="CAP_ED"/>
    <property type="match status" value="1"/>
</dbReference>
<dbReference type="PROSITE" id="PS50042">
    <property type="entry name" value="CNMP_BINDING_3"/>
    <property type="match status" value="1"/>
</dbReference>
<evidence type="ECO:0000259" key="2">
    <source>
        <dbReference type="PROSITE" id="PS50042"/>
    </source>
</evidence>
<comment type="caution">
    <text evidence="3">The sequence shown here is derived from an EMBL/GenBank/DDBJ whole genome shotgun (WGS) entry which is preliminary data.</text>
</comment>
<evidence type="ECO:0000313" key="3">
    <source>
        <dbReference type="EMBL" id="CAE8616026.1"/>
    </source>
</evidence>
<dbReference type="EMBL" id="CAJNNV010025776">
    <property type="protein sequence ID" value="CAE8616026.1"/>
    <property type="molecule type" value="Genomic_DNA"/>
</dbReference>
<dbReference type="SMART" id="SM00100">
    <property type="entry name" value="cNMP"/>
    <property type="match status" value="1"/>
</dbReference>
<dbReference type="Pfam" id="PF00027">
    <property type="entry name" value="cNMP_binding"/>
    <property type="match status" value="1"/>
</dbReference>
<feature type="non-terminal residue" evidence="3">
    <location>
        <position position="1"/>
    </location>
</feature>
<protein>
    <recommendedName>
        <fullName evidence="2">Cyclic nucleotide-binding domain-containing protein</fullName>
    </recommendedName>
</protein>
<organism evidence="3 4">
    <name type="scientific">Polarella glacialis</name>
    <name type="common">Dinoflagellate</name>
    <dbReference type="NCBI Taxonomy" id="89957"/>
    <lineage>
        <taxon>Eukaryota</taxon>
        <taxon>Sar</taxon>
        <taxon>Alveolata</taxon>
        <taxon>Dinophyceae</taxon>
        <taxon>Suessiales</taxon>
        <taxon>Suessiaceae</taxon>
        <taxon>Polarella</taxon>
    </lineage>
</organism>
<accession>A0A813FUV1</accession>
<dbReference type="Proteomes" id="UP000654075">
    <property type="component" value="Unassembled WGS sequence"/>
</dbReference>
<dbReference type="InterPro" id="IPR014710">
    <property type="entry name" value="RmlC-like_jellyroll"/>
</dbReference>
<dbReference type="InterPro" id="IPR018490">
    <property type="entry name" value="cNMP-bd_dom_sf"/>
</dbReference>
<proteinExistence type="predicted"/>
<dbReference type="PANTHER" id="PTHR11635:SF152">
    <property type="entry name" value="CAMP-DEPENDENT PROTEIN KINASE TYPE I REGULATORY SUBUNIT-RELATED"/>
    <property type="match status" value="1"/>
</dbReference>
<dbReference type="Gene3D" id="2.60.120.10">
    <property type="entry name" value="Jelly Rolls"/>
    <property type="match status" value="1"/>
</dbReference>
<feature type="compositionally biased region" description="Polar residues" evidence="1">
    <location>
        <begin position="178"/>
        <end position="196"/>
    </location>
</feature>
<feature type="domain" description="Cyclic nucleotide-binding" evidence="2">
    <location>
        <begin position="34"/>
        <end position="125"/>
    </location>
</feature>
<evidence type="ECO:0000313" key="4">
    <source>
        <dbReference type="Proteomes" id="UP000654075"/>
    </source>
</evidence>
<dbReference type="GO" id="GO:0005829">
    <property type="term" value="C:cytosol"/>
    <property type="evidence" value="ECO:0007669"/>
    <property type="project" value="TreeGrafter"/>
</dbReference>
<dbReference type="InterPro" id="IPR000595">
    <property type="entry name" value="cNMP-bd_dom"/>
</dbReference>
<name>A0A813FUV1_POLGL</name>
<dbReference type="GO" id="GO:0004862">
    <property type="term" value="F:cAMP-dependent protein kinase inhibitor activity"/>
    <property type="evidence" value="ECO:0007669"/>
    <property type="project" value="TreeGrafter"/>
</dbReference>
<sequence>ALSQSQRLKAILSSSDALRSLLGPRRAESMSAAIIKQLHVENYQPYDYLLVEGRASDRCFIIDEGSADLLVSCAGGPPVKVCQYGPGSVFGELALADPTPRTGAVVATLPTRVWTLDRSSFDAILKSQSDSKSSVELDEAAQKVDQAECRNELYKLRLGWHQRLAATKELSHHRMSGYRNSSSGLSQTEVRVSPTGSPLRRRPSALNASC</sequence>
<feature type="region of interest" description="Disordered" evidence="1">
    <location>
        <begin position="173"/>
        <end position="210"/>
    </location>
</feature>
<dbReference type="InterPro" id="IPR050503">
    <property type="entry name" value="cAMP-dep_PK_reg_su-like"/>
</dbReference>
<gene>
    <name evidence="3" type="ORF">PGLA1383_LOCUS33732</name>
</gene>
<dbReference type="GO" id="GO:0034236">
    <property type="term" value="F:protein kinase A catalytic subunit binding"/>
    <property type="evidence" value="ECO:0007669"/>
    <property type="project" value="TreeGrafter"/>
</dbReference>
<dbReference type="GO" id="GO:0005952">
    <property type="term" value="C:cAMP-dependent protein kinase complex"/>
    <property type="evidence" value="ECO:0007669"/>
    <property type="project" value="InterPro"/>
</dbReference>
<dbReference type="PANTHER" id="PTHR11635">
    <property type="entry name" value="CAMP-DEPENDENT PROTEIN KINASE REGULATORY CHAIN"/>
    <property type="match status" value="1"/>
</dbReference>